<dbReference type="InterPro" id="IPR009100">
    <property type="entry name" value="AcylCoA_DH/oxidase_NM_dom_sf"/>
</dbReference>
<dbReference type="EMBL" id="JABEND010000002">
    <property type="protein sequence ID" value="NNG35022.1"/>
    <property type="molecule type" value="Genomic_DNA"/>
</dbReference>
<proteinExistence type="inferred from homology"/>
<dbReference type="SUPFAM" id="SSF56645">
    <property type="entry name" value="Acyl-CoA dehydrogenase NM domain-like"/>
    <property type="match status" value="1"/>
</dbReference>
<dbReference type="InterPro" id="IPR009075">
    <property type="entry name" value="AcylCo_DH/oxidase_C"/>
</dbReference>
<dbReference type="GO" id="GO:0003995">
    <property type="term" value="F:acyl-CoA dehydrogenase activity"/>
    <property type="evidence" value="ECO:0007669"/>
    <property type="project" value="InterPro"/>
</dbReference>
<feature type="domain" description="Acyl-CoA oxidase/dehydrogenase middle" evidence="7">
    <location>
        <begin position="131"/>
        <end position="237"/>
    </location>
</feature>
<dbReference type="InterPro" id="IPR037069">
    <property type="entry name" value="AcylCoA_DH/ox_N_sf"/>
</dbReference>
<dbReference type="Pfam" id="PF00441">
    <property type="entry name" value="Acyl-CoA_dh_1"/>
    <property type="match status" value="1"/>
</dbReference>
<dbReference type="SUPFAM" id="SSF47203">
    <property type="entry name" value="Acyl-CoA dehydrogenase C-terminal domain-like"/>
    <property type="match status" value="1"/>
</dbReference>
<dbReference type="RefSeq" id="WP_171198964.1">
    <property type="nucleotide sequence ID" value="NZ_JABEND010000002.1"/>
</dbReference>
<evidence type="ECO:0000259" key="8">
    <source>
        <dbReference type="Pfam" id="PF02771"/>
    </source>
</evidence>
<dbReference type="Gene3D" id="1.20.140.10">
    <property type="entry name" value="Butyryl-CoA Dehydrogenase, subunit A, domain 3"/>
    <property type="match status" value="1"/>
</dbReference>
<reference evidence="9 10" key="1">
    <citation type="submission" date="2020-05" db="EMBL/GenBank/DDBJ databases">
        <title>Nakamurella sp. DB0629 isolated from air conditioner.</title>
        <authorList>
            <person name="Kim D.H."/>
            <person name="Kim D.-U."/>
        </authorList>
    </citation>
    <scope>NUCLEOTIDE SEQUENCE [LARGE SCALE GENOMIC DNA]</scope>
    <source>
        <strain evidence="9 10">DB0629</strain>
    </source>
</reference>
<keyword evidence="5" id="KW-0560">Oxidoreductase</keyword>
<sequence length="404" mass="42842">MISTGYRAPVERELPTDEARDLLALTDDLVRKELLPRVDKAEETGDFPRDVFSLLGRAGLLGLPYPEQYGGGGQPNTVYLQVVEELARGWLAIGLGTSVHVLACHGVANFGTDAQREKWLPDLIGGDQLGAFCLSEAHAGSDVGAMRTTARPTAGGYQISGDKAWITHGPVADFYLVMARTEGGSATSDATVRPTGARRHIGAFHVPAGLPGIEAGTPERKMGLRSSVTSQLHFTSVAVPEENLLGERGDGLKVAFSALDGGRLGMAACAVGVAQAALDTALAYAAEREAFGRHIVDFQGVGFLLADAAANIAAARQLYLHAASRKDRGLSYSTEAAMAKLVATDMAMKVTTDMVQVLGGAGYVQDYPVERYMREAKVLQIVEGANQIQRLVISRALTKQLAAH</sequence>
<dbReference type="InterPro" id="IPR013786">
    <property type="entry name" value="AcylCoA_DH/ox_N"/>
</dbReference>
<dbReference type="FunFam" id="1.20.140.10:FF:000004">
    <property type="entry name" value="Acyl-CoA dehydrogenase FadE25"/>
    <property type="match status" value="1"/>
</dbReference>
<comment type="similarity">
    <text evidence="2 5">Belongs to the acyl-CoA dehydrogenase family.</text>
</comment>
<name>A0A849ADS0_9ACTN</name>
<dbReference type="PROSITE" id="PS00073">
    <property type="entry name" value="ACYL_COA_DH_2"/>
    <property type="match status" value="1"/>
</dbReference>
<dbReference type="InterPro" id="IPR006089">
    <property type="entry name" value="Acyl-CoA_DH_CS"/>
</dbReference>
<evidence type="ECO:0000259" key="7">
    <source>
        <dbReference type="Pfam" id="PF02770"/>
    </source>
</evidence>
<dbReference type="PROSITE" id="PS00072">
    <property type="entry name" value="ACYL_COA_DH_1"/>
    <property type="match status" value="1"/>
</dbReference>
<evidence type="ECO:0000259" key="6">
    <source>
        <dbReference type="Pfam" id="PF00441"/>
    </source>
</evidence>
<dbReference type="InterPro" id="IPR036250">
    <property type="entry name" value="AcylCo_DH-like_C"/>
</dbReference>
<dbReference type="PIRSF" id="PIRSF016578">
    <property type="entry name" value="HsaA"/>
    <property type="match status" value="1"/>
</dbReference>
<organism evidence="9 10">
    <name type="scientific">Nakamurella aerolata</name>
    <dbReference type="NCBI Taxonomy" id="1656892"/>
    <lineage>
        <taxon>Bacteria</taxon>
        <taxon>Bacillati</taxon>
        <taxon>Actinomycetota</taxon>
        <taxon>Actinomycetes</taxon>
        <taxon>Nakamurellales</taxon>
        <taxon>Nakamurellaceae</taxon>
        <taxon>Nakamurella</taxon>
    </lineage>
</organism>
<dbReference type="PANTHER" id="PTHR43884">
    <property type="entry name" value="ACYL-COA DEHYDROGENASE"/>
    <property type="match status" value="1"/>
</dbReference>
<dbReference type="AlphaFoldDB" id="A0A849ADS0"/>
<evidence type="ECO:0000256" key="3">
    <source>
        <dbReference type="ARBA" id="ARBA00022630"/>
    </source>
</evidence>
<keyword evidence="10" id="KW-1185">Reference proteome</keyword>
<dbReference type="Pfam" id="PF02771">
    <property type="entry name" value="Acyl-CoA_dh_N"/>
    <property type="match status" value="1"/>
</dbReference>
<comment type="cofactor">
    <cofactor evidence="1 5">
        <name>FAD</name>
        <dbReference type="ChEBI" id="CHEBI:57692"/>
    </cofactor>
</comment>
<evidence type="ECO:0000313" key="10">
    <source>
        <dbReference type="Proteomes" id="UP000562984"/>
    </source>
</evidence>
<feature type="domain" description="Acyl-CoA dehydrogenase/oxidase C-terminal" evidence="6">
    <location>
        <begin position="249"/>
        <end position="397"/>
    </location>
</feature>
<evidence type="ECO:0000256" key="4">
    <source>
        <dbReference type="ARBA" id="ARBA00022827"/>
    </source>
</evidence>
<evidence type="ECO:0000256" key="1">
    <source>
        <dbReference type="ARBA" id="ARBA00001974"/>
    </source>
</evidence>
<dbReference type="Proteomes" id="UP000562984">
    <property type="component" value="Unassembled WGS sequence"/>
</dbReference>
<dbReference type="Gene3D" id="1.10.540.10">
    <property type="entry name" value="Acyl-CoA dehydrogenase/oxidase, N-terminal domain"/>
    <property type="match status" value="1"/>
</dbReference>
<evidence type="ECO:0000256" key="5">
    <source>
        <dbReference type="RuleBase" id="RU362125"/>
    </source>
</evidence>
<keyword evidence="4 5" id="KW-0274">FAD</keyword>
<gene>
    <name evidence="9" type="ORF">HKD39_04695</name>
</gene>
<dbReference type="InterPro" id="IPR046373">
    <property type="entry name" value="Acyl-CoA_Oxase/DH_mid-dom_sf"/>
</dbReference>
<comment type="caution">
    <text evidence="9">The sequence shown here is derived from an EMBL/GenBank/DDBJ whole genome shotgun (WGS) entry which is preliminary data.</text>
</comment>
<dbReference type="GO" id="GO:0050660">
    <property type="term" value="F:flavin adenine dinucleotide binding"/>
    <property type="evidence" value="ECO:0007669"/>
    <property type="project" value="InterPro"/>
</dbReference>
<evidence type="ECO:0000256" key="2">
    <source>
        <dbReference type="ARBA" id="ARBA00009347"/>
    </source>
</evidence>
<dbReference type="InterPro" id="IPR006091">
    <property type="entry name" value="Acyl-CoA_Oxase/DH_mid-dom"/>
</dbReference>
<dbReference type="Gene3D" id="2.40.110.10">
    <property type="entry name" value="Butyryl-CoA Dehydrogenase, subunit A, domain 2"/>
    <property type="match status" value="1"/>
</dbReference>
<accession>A0A849ADS0</accession>
<protein>
    <submittedName>
        <fullName evidence="9">Acyl-CoA dehydrogenase</fullName>
    </submittedName>
</protein>
<dbReference type="Pfam" id="PF02770">
    <property type="entry name" value="Acyl-CoA_dh_M"/>
    <property type="match status" value="1"/>
</dbReference>
<keyword evidence="3 5" id="KW-0285">Flavoprotein</keyword>
<feature type="domain" description="Acyl-CoA dehydrogenase/oxidase N-terminal" evidence="8">
    <location>
        <begin position="16"/>
        <end position="126"/>
    </location>
</feature>
<evidence type="ECO:0000313" key="9">
    <source>
        <dbReference type="EMBL" id="NNG35022.1"/>
    </source>
</evidence>
<dbReference type="PANTHER" id="PTHR43884:SF12">
    <property type="entry name" value="ISOVALERYL-COA DEHYDROGENASE, MITOCHONDRIAL-RELATED"/>
    <property type="match status" value="1"/>
</dbReference>